<evidence type="ECO:0000313" key="2">
    <source>
        <dbReference type="Proteomes" id="UP001144323"/>
    </source>
</evidence>
<comment type="caution">
    <text evidence="1">The sequence shown here is derived from an EMBL/GenBank/DDBJ whole genome shotgun (WGS) entry which is preliminary data.</text>
</comment>
<keyword evidence="2" id="KW-1185">Reference proteome</keyword>
<sequence>MPYEPEQFNGLLTVRRVPDLLITDCVFDGAPEAAVALWECDDAKIMSNRISNSRVAFYSYAGRGIMFFENVLEEPVEFGVYSHFA</sequence>
<proteinExistence type="predicted"/>
<dbReference type="AlphaFoldDB" id="A0A9W6GRZ3"/>
<reference evidence="1" key="1">
    <citation type="journal article" date="2023" name="Int. J. Syst. Evol. Microbiol.">
        <title>Methylocystis iwaonis sp. nov., a type II methane-oxidizing bacterium from surface soil of a rice paddy field in Japan, and emended description of the genus Methylocystis (ex Whittenbury et al. 1970) Bowman et al. 1993.</title>
        <authorList>
            <person name="Kaise H."/>
            <person name="Sawadogo J.B."/>
            <person name="Alam M.S."/>
            <person name="Ueno C."/>
            <person name="Dianou D."/>
            <person name="Shinjo R."/>
            <person name="Asakawa S."/>
        </authorList>
    </citation>
    <scope>NUCLEOTIDE SEQUENCE</scope>
    <source>
        <strain evidence="1">LMG27198</strain>
    </source>
</reference>
<dbReference type="SUPFAM" id="SSF51126">
    <property type="entry name" value="Pectin lyase-like"/>
    <property type="match status" value="1"/>
</dbReference>
<dbReference type="Proteomes" id="UP001144323">
    <property type="component" value="Unassembled WGS sequence"/>
</dbReference>
<gene>
    <name evidence="1" type="ORF">LMG27198_08400</name>
</gene>
<dbReference type="InterPro" id="IPR011050">
    <property type="entry name" value="Pectin_lyase_fold/virulence"/>
</dbReference>
<organism evidence="1 2">
    <name type="scientific">Methylocystis echinoides</name>
    <dbReference type="NCBI Taxonomy" id="29468"/>
    <lineage>
        <taxon>Bacteria</taxon>
        <taxon>Pseudomonadati</taxon>
        <taxon>Pseudomonadota</taxon>
        <taxon>Alphaproteobacteria</taxon>
        <taxon>Hyphomicrobiales</taxon>
        <taxon>Methylocystaceae</taxon>
        <taxon>Methylocystis</taxon>
    </lineage>
</organism>
<name>A0A9W6GRZ3_9HYPH</name>
<accession>A0A9W6GRZ3</accession>
<evidence type="ECO:0000313" key="1">
    <source>
        <dbReference type="EMBL" id="GLI91848.1"/>
    </source>
</evidence>
<protein>
    <submittedName>
        <fullName evidence="1">Uncharacterized protein</fullName>
    </submittedName>
</protein>
<dbReference type="EMBL" id="BSEC01000001">
    <property type="protein sequence ID" value="GLI91848.1"/>
    <property type="molecule type" value="Genomic_DNA"/>
</dbReference>